<evidence type="ECO:0000256" key="1">
    <source>
        <dbReference type="SAM" id="MobiDB-lite"/>
    </source>
</evidence>
<protein>
    <submittedName>
        <fullName evidence="2">Uncharacterized protein</fullName>
    </submittedName>
</protein>
<sequence>MHAPRSQSGKTSDNGVSESAASRQKGSTRRFFPACDYGRESGSAVKTGKRRSLLPQFNRKASGEDKESIGGSEEKDLASNRAEVVMEEPKPRKAMEEADRRAMPPPPSRLSRPTSTYGTNGLGRATSVRSSRADAAAKNNEARADALSRLTSAGSATAAKSGPGGSDLKRTSSTRAAQGSGPPRSIARPTSIQSRGNHARTGSTATSTSAGTAEKRFSAMKSRPPSIDTSAQARPPSLTSPASPASSNASRQSNRRSQMQPPSRPAFNTYQQHYSPAKSALPKPPIPMSRASSAVAGAEEDTNITAEVARQQLELLQLSLFHQESTEALREYEKSAQKKLSRKQVKLRKDHEAIRSIEMEQQRVANLKALDAWCHDPALLTEHLHILNKMYNELAAFIEEGSRYYWLADQFESWIETAQAPSPGSFVEPLLPEWHKTYTSLSLRLRALQRDLDMLPPPPRNPETPSSLEMLMDSCRELHGGMLKELEMMTKLERCILDDEKRRVEEEVKDIAPDDTLTAAVKKPWIPAWQSKD</sequence>
<accession>A0A3M6Z7V9</accession>
<feature type="compositionally biased region" description="Basic and acidic residues" evidence="1">
    <location>
        <begin position="61"/>
        <end position="78"/>
    </location>
</feature>
<evidence type="ECO:0000313" key="2">
    <source>
        <dbReference type="EMBL" id="RMY11435.1"/>
    </source>
</evidence>
<reference evidence="2 3" key="1">
    <citation type="journal article" date="2018" name="BMC Genomics">
        <title>Genomic evidence for intraspecific hybridization in a clonal and extremely halotolerant yeast.</title>
        <authorList>
            <person name="Gostincar C."/>
            <person name="Stajich J.E."/>
            <person name="Zupancic J."/>
            <person name="Zalar P."/>
            <person name="Gunde-Cimerman N."/>
        </authorList>
    </citation>
    <scope>NUCLEOTIDE SEQUENCE [LARGE SCALE GENOMIC DNA]</scope>
    <source>
        <strain evidence="2 3">EXF-6654</strain>
    </source>
</reference>
<feature type="compositionally biased region" description="Low complexity" evidence="1">
    <location>
        <begin position="233"/>
        <end position="261"/>
    </location>
</feature>
<organism evidence="2 3">
    <name type="scientific">Hortaea werneckii</name>
    <name type="common">Black yeast</name>
    <name type="synonym">Cladosporium werneckii</name>
    <dbReference type="NCBI Taxonomy" id="91943"/>
    <lineage>
        <taxon>Eukaryota</taxon>
        <taxon>Fungi</taxon>
        <taxon>Dikarya</taxon>
        <taxon>Ascomycota</taxon>
        <taxon>Pezizomycotina</taxon>
        <taxon>Dothideomycetes</taxon>
        <taxon>Dothideomycetidae</taxon>
        <taxon>Mycosphaerellales</taxon>
        <taxon>Teratosphaeriaceae</taxon>
        <taxon>Hortaea</taxon>
    </lineage>
</organism>
<dbReference type="Proteomes" id="UP000282582">
    <property type="component" value="Unassembled WGS sequence"/>
</dbReference>
<gene>
    <name evidence="2" type="ORF">D0868_03139</name>
</gene>
<dbReference type="EMBL" id="QWIK01000174">
    <property type="protein sequence ID" value="RMY11435.1"/>
    <property type="molecule type" value="Genomic_DNA"/>
</dbReference>
<proteinExistence type="predicted"/>
<feature type="compositionally biased region" description="Basic and acidic residues" evidence="1">
    <location>
        <begin position="87"/>
        <end position="102"/>
    </location>
</feature>
<evidence type="ECO:0000313" key="3">
    <source>
        <dbReference type="Proteomes" id="UP000282582"/>
    </source>
</evidence>
<name>A0A3M6Z7V9_HORWE</name>
<feature type="region of interest" description="Disordered" evidence="1">
    <location>
        <begin position="1"/>
        <end position="298"/>
    </location>
</feature>
<dbReference type="AlphaFoldDB" id="A0A3M6Z7V9"/>
<feature type="compositionally biased region" description="Polar residues" evidence="1">
    <location>
        <begin position="1"/>
        <end position="25"/>
    </location>
</feature>
<feature type="compositionally biased region" description="Low complexity" evidence="1">
    <location>
        <begin position="201"/>
        <end position="212"/>
    </location>
</feature>
<feature type="compositionally biased region" description="Low complexity" evidence="1">
    <location>
        <begin position="152"/>
        <end position="161"/>
    </location>
</feature>
<dbReference type="VEuPathDB" id="FungiDB:BTJ68_02852"/>
<comment type="caution">
    <text evidence="2">The sequence shown here is derived from an EMBL/GenBank/DDBJ whole genome shotgun (WGS) entry which is preliminary data.</text>
</comment>